<dbReference type="InterPro" id="IPR018768">
    <property type="entry name" value="DUF2344"/>
</dbReference>
<evidence type="ECO:0000259" key="1">
    <source>
        <dbReference type="Pfam" id="PF10105"/>
    </source>
</evidence>
<dbReference type="Proteomes" id="UP000295504">
    <property type="component" value="Unassembled WGS sequence"/>
</dbReference>
<gene>
    <name evidence="2" type="ORF">EDD79_103611</name>
</gene>
<dbReference type="AlphaFoldDB" id="A0A4V6NSB7"/>
<dbReference type="RefSeq" id="WP_165913732.1">
    <property type="nucleotide sequence ID" value="NZ_CP058648.1"/>
</dbReference>
<dbReference type="Pfam" id="PF10105">
    <property type="entry name" value="DUF2344"/>
    <property type="match status" value="1"/>
</dbReference>
<reference evidence="2 3" key="1">
    <citation type="submission" date="2019-03" db="EMBL/GenBank/DDBJ databases">
        <title>Genomic Encyclopedia of Type Strains, Phase IV (KMG-IV): sequencing the most valuable type-strain genomes for metagenomic binning, comparative biology and taxonomic classification.</title>
        <authorList>
            <person name="Goeker M."/>
        </authorList>
    </citation>
    <scope>NUCLEOTIDE SEQUENCE [LARGE SCALE GENOMIC DNA]</scope>
    <source>
        <strain evidence="2 3">DSM 100013</strain>
    </source>
</reference>
<organism evidence="2 3">
    <name type="scientific">Serpentinicella alkaliphila</name>
    <dbReference type="NCBI Taxonomy" id="1734049"/>
    <lineage>
        <taxon>Bacteria</taxon>
        <taxon>Bacillati</taxon>
        <taxon>Bacillota</taxon>
        <taxon>Clostridia</taxon>
        <taxon>Peptostreptococcales</taxon>
        <taxon>Natronincolaceae</taxon>
        <taxon>Serpentinicella</taxon>
    </lineage>
</organism>
<evidence type="ECO:0000313" key="2">
    <source>
        <dbReference type="EMBL" id="TCP99083.1"/>
    </source>
</evidence>
<proteinExistence type="predicted"/>
<keyword evidence="3" id="KW-1185">Reference proteome</keyword>
<feature type="domain" description="DUF2344" evidence="1">
    <location>
        <begin position="3"/>
        <end position="199"/>
    </location>
</feature>
<evidence type="ECO:0000313" key="3">
    <source>
        <dbReference type="Proteomes" id="UP000295504"/>
    </source>
</evidence>
<dbReference type="EMBL" id="SLYC01000036">
    <property type="protein sequence ID" value="TCP99083.1"/>
    <property type="molecule type" value="Genomic_DNA"/>
</dbReference>
<comment type="caution">
    <text evidence="2">The sequence shown here is derived from an EMBL/GenBank/DDBJ whole genome shotgun (WGS) entry which is preliminary data.</text>
</comment>
<protein>
    <submittedName>
        <fullName evidence="2">Radical SAM-linked protein</fullName>
    </submittedName>
</protein>
<accession>A0A4V6NSB7</accession>
<sequence>MFKIRSKFYKKGDMVFISHLDLLRLFERAMRRAQIPIAYSQGFNPHPIMAFATALSIGISSDAEYIDLTLYENMDEQVFKEKLNKVLPEGLKLVDSKEVPLKEASLMSIVKSSSYLVRFLIEDEINKNIFEEKLKDFENLDTIIIKKEKRKRKGNRWINNVQEVNIRESIKTIELANIDGKEVLVRMKLTAGEVGNIKPEIVVEELANHENINYNKDSLRIHRINLLNEAEEDLMK</sequence>
<dbReference type="NCBIfam" id="TIGR03936">
    <property type="entry name" value="sam_1_link_chp"/>
    <property type="match status" value="1"/>
</dbReference>
<name>A0A4V6NSB7_9FIRM</name>